<dbReference type="Pfam" id="PF02595">
    <property type="entry name" value="Gly_kinase"/>
    <property type="match status" value="1"/>
</dbReference>
<evidence type="ECO:0000313" key="5">
    <source>
        <dbReference type="EMBL" id="VWL84909.1"/>
    </source>
</evidence>
<keyword evidence="2 4" id="KW-0808">Transferase</keyword>
<dbReference type="NCBIfam" id="TIGR00045">
    <property type="entry name" value="glycerate kinase"/>
    <property type="match status" value="1"/>
</dbReference>
<name>A0A6I8MCQ3_9FUSO</name>
<dbReference type="PANTHER" id="PTHR21599">
    <property type="entry name" value="GLYCERATE KINASE"/>
    <property type="match status" value="1"/>
</dbReference>
<dbReference type="EC" id="2.7.1.165" evidence="5"/>
<dbReference type="InterPro" id="IPR018193">
    <property type="entry name" value="Glyc_kinase_flavodox-like_fold"/>
</dbReference>
<dbReference type="EMBL" id="CABWIB010000001">
    <property type="protein sequence ID" value="VWL84909.1"/>
    <property type="molecule type" value="Genomic_DNA"/>
</dbReference>
<dbReference type="GO" id="GO:0008887">
    <property type="term" value="F:glycerate kinase activity"/>
    <property type="evidence" value="ECO:0007669"/>
    <property type="project" value="UniProtKB-UniRule"/>
</dbReference>
<evidence type="ECO:0000313" key="6">
    <source>
        <dbReference type="Proteomes" id="UP000419017"/>
    </source>
</evidence>
<evidence type="ECO:0000256" key="2">
    <source>
        <dbReference type="ARBA" id="ARBA00022679"/>
    </source>
</evidence>
<dbReference type="GO" id="GO:0043798">
    <property type="term" value="F:glycerate 2-kinase activity"/>
    <property type="evidence" value="ECO:0007669"/>
    <property type="project" value="UniProtKB-EC"/>
</dbReference>
<dbReference type="Gene3D" id="3.40.50.10350">
    <property type="entry name" value="Glycerate kinase, domain 1"/>
    <property type="match status" value="1"/>
</dbReference>
<accession>A0A6I8MCQ3</accession>
<dbReference type="PIRSF" id="PIRSF006078">
    <property type="entry name" value="GlxK"/>
    <property type="match status" value="1"/>
</dbReference>
<dbReference type="InterPro" id="IPR018197">
    <property type="entry name" value="Glycerate_kinase_RE-like"/>
</dbReference>
<gene>
    <name evidence="5" type="ORF">OMES3154_00166</name>
</gene>
<protein>
    <submittedName>
        <fullName evidence="5">Glycerate 2-kinase</fullName>
        <ecNumber evidence="5">2.7.1.165</ecNumber>
    </submittedName>
</protein>
<evidence type="ECO:0000256" key="4">
    <source>
        <dbReference type="PIRNR" id="PIRNR006078"/>
    </source>
</evidence>
<dbReference type="SUPFAM" id="SSF110738">
    <property type="entry name" value="Glycerate kinase I"/>
    <property type="match status" value="1"/>
</dbReference>
<dbReference type="InterPro" id="IPR036129">
    <property type="entry name" value="Glycerate_kinase_sf"/>
</dbReference>
<dbReference type="AlphaFoldDB" id="A0A6I8MCQ3"/>
<dbReference type="InterPro" id="IPR004381">
    <property type="entry name" value="Glycerate_kinase"/>
</dbReference>
<reference evidence="5 6" key="1">
    <citation type="submission" date="2019-10" db="EMBL/GenBank/DDBJ databases">
        <authorList>
            <person name="Blom J."/>
        </authorList>
    </citation>
    <scope>NUCLEOTIDE SEQUENCE [LARGE SCALE GENOMIC DNA]</scope>
    <source>
        <strain evidence="5 6">ES3154-GLU</strain>
    </source>
</reference>
<proteinExistence type="inferred from homology"/>
<dbReference type="RefSeq" id="WP_156682959.1">
    <property type="nucleotide sequence ID" value="NZ_CABWIB010000001.1"/>
</dbReference>
<dbReference type="Gene3D" id="3.90.1510.10">
    <property type="entry name" value="Glycerate kinase, domain 2"/>
    <property type="match status" value="1"/>
</dbReference>
<sequence length="374" mass="40239">MIRKILIAPDSFKDSMSAKTVCDTIEKAILEVDSKYIIEKVAMADGGEGTIESLKQNLNGKIVKLNVKGPLLENVEAEYILDEKSKTAFIEMASASGLELVPIDKRNPYYTSSYGTGELILHAVNKGAKNIIIAIGGSATVDAGVGMLMALGAKILDKDKKSIKLGGKYLSDIESIDISAIPDINITVARDVENTLTGINGASYVFGPQKGAKPEMLEMLDNNLKHFAKIVRKQHKKEVENIKGAGAAGGLGAALLLIGAKLEKGIDIVMKLNKLEEKIIKSDLIITGEGKLDSQTILGKTCYGVAKLSKKHNKPVIAFSGILSEDSEILSNYGIDAMFSIVNSVESLENALNNADKNLYKTVKNVFRLIGIKE</sequence>
<organism evidence="5 6">
    <name type="scientific">Oceanivirga miroungae</name>
    <dbReference type="NCBI Taxonomy" id="1130046"/>
    <lineage>
        <taxon>Bacteria</taxon>
        <taxon>Fusobacteriati</taxon>
        <taxon>Fusobacteriota</taxon>
        <taxon>Fusobacteriia</taxon>
        <taxon>Fusobacteriales</taxon>
        <taxon>Leptotrichiaceae</taxon>
        <taxon>Oceanivirga</taxon>
    </lineage>
</organism>
<evidence type="ECO:0000256" key="1">
    <source>
        <dbReference type="ARBA" id="ARBA00006284"/>
    </source>
</evidence>
<dbReference type="Proteomes" id="UP000419017">
    <property type="component" value="Unassembled WGS sequence"/>
</dbReference>
<dbReference type="PANTHER" id="PTHR21599:SF0">
    <property type="entry name" value="GLYCERATE KINASE"/>
    <property type="match status" value="1"/>
</dbReference>
<dbReference type="GO" id="GO:0031388">
    <property type="term" value="P:organic acid phosphorylation"/>
    <property type="evidence" value="ECO:0007669"/>
    <property type="project" value="UniProtKB-UniRule"/>
</dbReference>
<keyword evidence="3 4" id="KW-0418">Kinase</keyword>
<comment type="similarity">
    <text evidence="1 4">Belongs to the glycerate kinase type-1 family.</text>
</comment>
<keyword evidence="6" id="KW-1185">Reference proteome</keyword>
<evidence type="ECO:0000256" key="3">
    <source>
        <dbReference type="ARBA" id="ARBA00022777"/>
    </source>
</evidence>